<name>A0AAP3V208_9PROT</name>
<dbReference type="GO" id="GO:0006412">
    <property type="term" value="P:translation"/>
    <property type="evidence" value="ECO:0007669"/>
    <property type="project" value="UniProtKB-UniRule"/>
</dbReference>
<dbReference type="AlphaFoldDB" id="A0AAP3V208"/>
<dbReference type="PANTHER" id="PTHR12934:SF11">
    <property type="entry name" value="LARGE RIBOSOMAL SUBUNIT PROTEIN UL15M"/>
    <property type="match status" value="1"/>
</dbReference>
<dbReference type="Pfam" id="PF00828">
    <property type="entry name" value="Ribosomal_L27A"/>
    <property type="match status" value="1"/>
</dbReference>
<comment type="similarity">
    <text evidence="1 4 5">Belongs to the universal ribosomal protein uL15 family.</text>
</comment>
<gene>
    <name evidence="4 8" type="primary">rplO</name>
    <name evidence="8" type="ORF">PZ740_08385</name>
</gene>
<evidence type="ECO:0000256" key="6">
    <source>
        <dbReference type="SAM" id="MobiDB-lite"/>
    </source>
</evidence>
<dbReference type="HAMAP" id="MF_01341">
    <property type="entry name" value="Ribosomal_uL15"/>
    <property type="match status" value="1"/>
</dbReference>
<evidence type="ECO:0000256" key="5">
    <source>
        <dbReference type="RuleBase" id="RU003888"/>
    </source>
</evidence>
<dbReference type="InterPro" id="IPR030878">
    <property type="entry name" value="Ribosomal_uL15"/>
</dbReference>
<evidence type="ECO:0000313" key="8">
    <source>
        <dbReference type="EMBL" id="MDF1586400.1"/>
    </source>
</evidence>
<evidence type="ECO:0000256" key="2">
    <source>
        <dbReference type="ARBA" id="ARBA00022980"/>
    </source>
</evidence>
<dbReference type="PANTHER" id="PTHR12934">
    <property type="entry name" value="50S RIBOSOMAL PROTEIN L15"/>
    <property type="match status" value="1"/>
</dbReference>
<dbReference type="NCBIfam" id="TIGR01071">
    <property type="entry name" value="rplO_bact"/>
    <property type="match status" value="1"/>
</dbReference>
<evidence type="ECO:0000256" key="4">
    <source>
        <dbReference type="HAMAP-Rule" id="MF_01341"/>
    </source>
</evidence>
<feature type="compositionally biased region" description="Basic and acidic residues" evidence="6">
    <location>
        <begin position="1"/>
        <end position="10"/>
    </location>
</feature>
<evidence type="ECO:0000256" key="1">
    <source>
        <dbReference type="ARBA" id="ARBA00007320"/>
    </source>
</evidence>
<evidence type="ECO:0000313" key="9">
    <source>
        <dbReference type="Proteomes" id="UP001301140"/>
    </source>
</evidence>
<dbReference type="GO" id="GO:0019843">
    <property type="term" value="F:rRNA binding"/>
    <property type="evidence" value="ECO:0007669"/>
    <property type="project" value="UniProtKB-UniRule"/>
</dbReference>
<dbReference type="Gene3D" id="3.100.10.10">
    <property type="match status" value="1"/>
</dbReference>
<keyword evidence="2 4" id="KW-0689">Ribosomal protein</keyword>
<dbReference type="InterPro" id="IPR005749">
    <property type="entry name" value="Ribosomal_uL15_bac-type"/>
</dbReference>
<keyword evidence="9" id="KW-1185">Reference proteome</keyword>
<dbReference type="RefSeq" id="WP_327788812.1">
    <property type="nucleotide sequence ID" value="NZ_JARGEQ010000082.1"/>
</dbReference>
<dbReference type="EMBL" id="JARGEQ010000082">
    <property type="protein sequence ID" value="MDF1586400.1"/>
    <property type="molecule type" value="Genomic_DNA"/>
</dbReference>
<dbReference type="InterPro" id="IPR036227">
    <property type="entry name" value="Ribosomal_uL15/eL18_sf"/>
</dbReference>
<reference evidence="8 9" key="1">
    <citation type="submission" date="2023-03" db="EMBL/GenBank/DDBJ databases">
        <title>YIM 152171 draft genome.</title>
        <authorList>
            <person name="Yang Z."/>
        </authorList>
    </citation>
    <scope>NUCLEOTIDE SEQUENCE [LARGE SCALE GENOMIC DNA]</scope>
    <source>
        <strain evidence="8 9">YIM 152171</strain>
    </source>
</reference>
<comment type="function">
    <text evidence="4">Binds to the 23S rRNA.</text>
</comment>
<accession>A0AAP3V208</accession>
<feature type="compositionally biased region" description="Gly residues" evidence="6">
    <location>
        <begin position="21"/>
        <end position="31"/>
    </location>
</feature>
<feature type="region of interest" description="Disordered" evidence="6">
    <location>
        <begin position="1"/>
        <end position="69"/>
    </location>
</feature>
<dbReference type="Proteomes" id="UP001301140">
    <property type="component" value="Unassembled WGS sequence"/>
</dbReference>
<dbReference type="SUPFAM" id="SSF52080">
    <property type="entry name" value="Ribosomal proteins L15p and L18e"/>
    <property type="match status" value="1"/>
</dbReference>
<dbReference type="GO" id="GO:0022625">
    <property type="term" value="C:cytosolic large ribosomal subunit"/>
    <property type="evidence" value="ECO:0007669"/>
    <property type="project" value="TreeGrafter"/>
</dbReference>
<protein>
    <recommendedName>
        <fullName evidence="4">Large ribosomal subunit protein uL15</fullName>
    </recommendedName>
</protein>
<feature type="domain" description="Large ribosomal subunit protein uL15/eL18" evidence="7">
    <location>
        <begin position="76"/>
        <end position="150"/>
    </location>
</feature>
<organism evidence="8 9">
    <name type="scientific">Marinimicrococcus flavescens</name>
    <dbReference type="NCBI Taxonomy" id="3031815"/>
    <lineage>
        <taxon>Bacteria</taxon>
        <taxon>Pseudomonadati</taxon>
        <taxon>Pseudomonadota</taxon>
        <taxon>Alphaproteobacteria</taxon>
        <taxon>Geminicoccales</taxon>
        <taxon>Geminicoccaceae</taxon>
        <taxon>Marinimicrococcus</taxon>
    </lineage>
</organism>
<keyword evidence="4" id="KW-0699">rRNA-binding</keyword>
<proteinExistence type="inferred from homology"/>
<sequence>MRLNELRDNPGARTARKRLGRGIGSGLGKTSGKGHKGAKARTSNPKPRSFEGGQMPIYRRLPKRGFKNPGRGQFAIVNLGDIQKAVDAGRIAAGDTVDGARLVEAGILRRTHDGVRLLAGGELTAKVTLEVVHASKAAAEAVEKAGGKVVVLGAPATEG</sequence>
<keyword evidence="3 4" id="KW-0687">Ribonucleoprotein</keyword>
<comment type="caution">
    <text evidence="8">The sequence shown here is derived from an EMBL/GenBank/DDBJ whole genome shotgun (WGS) entry which is preliminary data.</text>
</comment>
<dbReference type="InterPro" id="IPR021131">
    <property type="entry name" value="Ribosomal_uL15/eL18"/>
</dbReference>
<dbReference type="PROSITE" id="PS00475">
    <property type="entry name" value="RIBOSOMAL_L15"/>
    <property type="match status" value="1"/>
</dbReference>
<dbReference type="InterPro" id="IPR001196">
    <property type="entry name" value="Ribosomal_uL15_CS"/>
</dbReference>
<evidence type="ECO:0000259" key="7">
    <source>
        <dbReference type="Pfam" id="PF00828"/>
    </source>
</evidence>
<comment type="subunit">
    <text evidence="4">Part of the 50S ribosomal subunit.</text>
</comment>
<evidence type="ECO:0000256" key="3">
    <source>
        <dbReference type="ARBA" id="ARBA00023274"/>
    </source>
</evidence>
<keyword evidence="4" id="KW-0694">RNA-binding</keyword>
<dbReference type="GO" id="GO:0003735">
    <property type="term" value="F:structural constituent of ribosome"/>
    <property type="evidence" value="ECO:0007669"/>
    <property type="project" value="InterPro"/>
</dbReference>